<gene>
    <name evidence="6" type="ORF">HNQ96_005413</name>
</gene>
<dbReference type="InterPro" id="IPR054156">
    <property type="entry name" value="YxaF_TetR_C"/>
</dbReference>
<name>A0A8E2BEX0_9HYPH</name>
<dbReference type="RefSeq" id="WP_184772994.1">
    <property type="nucleotide sequence ID" value="NZ_JACHGI010000017.1"/>
</dbReference>
<dbReference type="SUPFAM" id="SSF46689">
    <property type="entry name" value="Homeodomain-like"/>
    <property type="match status" value="1"/>
</dbReference>
<dbReference type="InterPro" id="IPR001647">
    <property type="entry name" value="HTH_TetR"/>
</dbReference>
<dbReference type="PANTHER" id="PTHR47506:SF1">
    <property type="entry name" value="HTH-TYPE TRANSCRIPTIONAL REGULATOR YJDC"/>
    <property type="match status" value="1"/>
</dbReference>
<dbReference type="InterPro" id="IPR036271">
    <property type="entry name" value="Tet_transcr_reg_TetR-rel_C_sf"/>
</dbReference>
<keyword evidence="2 4" id="KW-0238">DNA-binding</keyword>
<keyword evidence="3" id="KW-0804">Transcription</keyword>
<dbReference type="GO" id="GO:0003677">
    <property type="term" value="F:DNA binding"/>
    <property type="evidence" value="ECO:0007669"/>
    <property type="project" value="UniProtKB-UniRule"/>
</dbReference>
<dbReference type="Pfam" id="PF00440">
    <property type="entry name" value="TetR_N"/>
    <property type="match status" value="1"/>
</dbReference>
<dbReference type="Gene3D" id="1.10.357.10">
    <property type="entry name" value="Tetracycline Repressor, domain 2"/>
    <property type="match status" value="1"/>
</dbReference>
<feature type="DNA-binding region" description="H-T-H motif" evidence="4">
    <location>
        <begin position="27"/>
        <end position="46"/>
    </location>
</feature>
<feature type="domain" description="HTH tetR-type" evidence="5">
    <location>
        <begin position="4"/>
        <end position="64"/>
    </location>
</feature>
<protein>
    <submittedName>
        <fullName evidence="6">AcrR family transcriptional regulator</fullName>
    </submittedName>
</protein>
<reference evidence="6 7" key="1">
    <citation type="submission" date="2020-08" db="EMBL/GenBank/DDBJ databases">
        <title>Genomic Encyclopedia of Type Strains, Phase IV (KMG-IV): sequencing the most valuable type-strain genomes for metagenomic binning, comparative biology and taxonomic classification.</title>
        <authorList>
            <person name="Goeker M."/>
        </authorList>
    </citation>
    <scope>NUCLEOTIDE SEQUENCE [LARGE SCALE GENOMIC DNA]</scope>
    <source>
        <strain evidence="6 7">DSM 17454</strain>
    </source>
</reference>
<dbReference type="AlphaFoldDB" id="A0A8E2BEX0"/>
<dbReference type="Proteomes" id="UP000532373">
    <property type="component" value="Unassembled WGS sequence"/>
</dbReference>
<evidence type="ECO:0000313" key="7">
    <source>
        <dbReference type="Proteomes" id="UP000532373"/>
    </source>
</evidence>
<evidence type="ECO:0000256" key="4">
    <source>
        <dbReference type="PROSITE-ProRule" id="PRU00335"/>
    </source>
</evidence>
<dbReference type="Pfam" id="PF21993">
    <property type="entry name" value="TetR_C_13_2"/>
    <property type="match status" value="1"/>
</dbReference>
<keyword evidence="1" id="KW-0805">Transcription regulation</keyword>
<proteinExistence type="predicted"/>
<evidence type="ECO:0000256" key="3">
    <source>
        <dbReference type="ARBA" id="ARBA00023163"/>
    </source>
</evidence>
<evidence type="ECO:0000256" key="2">
    <source>
        <dbReference type="ARBA" id="ARBA00023125"/>
    </source>
</evidence>
<dbReference type="PANTHER" id="PTHR47506">
    <property type="entry name" value="TRANSCRIPTIONAL REGULATORY PROTEIN"/>
    <property type="match status" value="1"/>
</dbReference>
<dbReference type="PROSITE" id="PS50977">
    <property type="entry name" value="HTH_TETR_2"/>
    <property type="match status" value="1"/>
</dbReference>
<comment type="caution">
    <text evidence="6">The sequence shown here is derived from an EMBL/GenBank/DDBJ whole genome shotgun (WGS) entry which is preliminary data.</text>
</comment>
<evidence type="ECO:0000259" key="5">
    <source>
        <dbReference type="PROSITE" id="PS50977"/>
    </source>
</evidence>
<organism evidence="6 7">
    <name type="scientific">Aminobacter carboxidus</name>
    <dbReference type="NCBI Taxonomy" id="376165"/>
    <lineage>
        <taxon>Bacteria</taxon>
        <taxon>Pseudomonadati</taxon>
        <taxon>Pseudomonadota</taxon>
        <taxon>Alphaproteobacteria</taxon>
        <taxon>Hyphomicrobiales</taxon>
        <taxon>Phyllobacteriaceae</taxon>
        <taxon>Aminobacter</taxon>
    </lineage>
</organism>
<dbReference type="EMBL" id="JACHGI010000017">
    <property type="protein sequence ID" value="MBB6469523.1"/>
    <property type="molecule type" value="Genomic_DNA"/>
</dbReference>
<evidence type="ECO:0000313" key="6">
    <source>
        <dbReference type="EMBL" id="MBB6469523.1"/>
    </source>
</evidence>
<evidence type="ECO:0000256" key="1">
    <source>
        <dbReference type="ARBA" id="ARBA00023015"/>
    </source>
</evidence>
<accession>A0A8E2BEX0</accession>
<sequence length="187" mass="20645">MRTLNERPDVIPLVAEVFREFGYEGTSLSRITERTGMGKGSLYHFFPGGKEEMANAVLEDVGAWFERHVFEPLRSEPPGAAIARMWDAVDSYFRSGGRICLVGAFALDGTRDRFADRISGYFIQWIAALRDALIRQGWSPAAAGESAEDVVLGIQGALVLARATADDGLFARTIVRLKSRLRPNEGH</sequence>
<dbReference type="InterPro" id="IPR009057">
    <property type="entry name" value="Homeodomain-like_sf"/>
</dbReference>
<dbReference type="SUPFAM" id="SSF48498">
    <property type="entry name" value="Tetracyclin repressor-like, C-terminal domain"/>
    <property type="match status" value="1"/>
</dbReference>